<reference evidence="4 5" key="1">
    <citation type="submission" date="2014-04" db="EMBL/GenBank/DDBJ databases">
        <authorList>
            <consortium name="DOE Joint Genome Institute"/>
            <person name="Kuo A."/>
            <person name="Zuccaro A."/>
            <person name="Kohler A."/>
            <person name="Nagy L.G."/>
            <person name="Floudas D."/>
            <person name="Copeland A."/>
            <person name="Barry K.W."/>
            <person name="Cichocki N."/>
            <person name="Veneault-Fourrey C."/>
            <person name="LaButti K."/>
            <person name="Lindquist E.A."/>
            <person name="Lipzen A."/>
            <person name="Lundell T."/>
            <person name="Morin E."/>
            <person name="Murat C."/>
            <person name="Sun H."/>
            <person name="Tunlid A."/>
            <person name="Henrissat B."/>
            <person name="Grigoriev I.V."/>
            <person name="Hibbett D.S."/>
            <person name="Martin F."/>
            <person name="Nordberg H.P."/>
            <person name="Cantor M.N."/>
            <person name="Hua S.X."/>
        </authorList>
    </citation>
    <scope>NUCLEOTIDE SEQUENCE [LARGE SCALE GENOMIC DNA]</scope>
    <source>
        <strain evidence="4 5">MAFF 305830</strain>
    </source>
</reference>
<proteinExistence type="predicted"/>
<dbReference type="OrthoDB" id="3234968at2759"/>
<name>A0A0C2WZU2_SERVB</name>
<evidence type="ECO:0000256" key="3">
    <source>
        <dbReference type="SAM" id="SignalP"/>
    </source>
</evidence>
<accession>A0A0C2WZU2</accession>
<dbReference type="Proteomes" id="UP000054097">
    <property type="component" value="Unassembled WGS sequence"/>
</dbReference>
<organism evidence="4 5">
    <name type="scientific">Serendipita vermifera MAFF 305830</name>
    <dbReference type="NCBI Taxonomy" id="933852"/>
    <lineage>
        <taxon>Eukaryota</taxon>
        <taxon>Fungi</taxon>
        <taxon>Dikarya</taxon>
        <taxon>Basidiomycota</taxon>
        <taxon>Agaricomycotina</taxon>
        <taxon>Agaricomycetes</taxon>
        <taxon>Sebacinales</taxon>
        <taxon>Serendipitaceae</taxon>
        <taxon>Serendipita</taxon>
    </lineage>
</organism>
<keyword evidence="2" id="KW-1133">Transmembrane helix</keyword>
<feature type="region of interest" description="Disordered" evidence="1">
    <location>
        <begin position="293"/>
        <end position="317"/>
    </location>
</feature>
<feature type="chain" id="PRO_5002158623" evidence="3">
    <location>
        <begin position="20"/>
        <end position="317"/>
    </location>
</feature>
<dbReference type="HOGENOM" id="CLU_806905_0_0_1"/>
<dbReference type="Gene3D" id="2.60.120.260">
    <property type="entry name" value="Galactose-binding domain-like"/>
    <property type="match status" value="1"/>
</dbReference>
<dbReference type="EMBL" id="KN824348">
    <property type="protein sequence ID" value="KIM22807.1"/>
    <property type="molecule type" value="Genomic_DNA"/>
</dbReference>
<feature type="signal peptide" evidence="3">
    <location>
        <begin position="1"/>
        <end position="19"/>
    </location>
</feature>
<evidence type="ECO:0000256" key="1">
    <source>
        <dbReference type="SAM" id="MobiDB-lite"/>
    </source>
</evidence>
<gene>
    <name evidence="4" type="ORF">M408DRAFT_28449</name>
</gene>
<evidence type="ECO:0000256" key="2">
    <source>
        <dbReference type="SAM" id="Phobius"/>
    </source>
</evidence>
<sequence length="317" mass="34221">MALWVAFVFGVLSLHGVVAQKLTNHSIDDTDPMISYTGSWDPPYTSTIDYGGTHALGTKADSKAIFTFVGVGVYFVAPMLPHPLDCWIQLDGQPPEYVNMTHPRLSVVSTILWSAAELGNKRHELVITSGTAGYVYVDGFMYTSSSGDVEPLPISTPSTAILAISISTSITSILIIALLLFIFIRKRRVARLKAALSPFEHVDKSQSISTIETEGSKTTLCKSKGPLSVPQSTPAVAVVPPNIGHNSKGTRITSTPITNMRQVPNLQLSSRHEPPVRLPGALLQRRWSDQSLGISSQPLTGHRAPVGINDPPPLYST</sequence>
<evidence type="ECO:0000313" key="5">
    <source>
        <dbReference type="Proteomes" id="UP000054097"/>
    </source>
</evidence>
<keyword evidence="2" id="KW-0472">Membrane</keyword>
<keyword evidence="5" id="KW-1185">Reference proteome</keyword>
<dbReference type="AlphaFoldDB" id="A0A0C2WZU2"/>
<keyword evidence="3" id="KW-0732">Signal</keyword>
<keyword evidence="2" id="KW-0812">Transmembrane</keyword>
<feature type="transmembrane region" description="Helical" evidence="2">
    <location>
        <begin position="160"/>
        <end position="184"/>
    </location>
</feature>
<protein>
    <submittedName>
        <fullName evidence="4">Uncharacterized protein</fullName>
    </submittedName>
</protein>
<reference evidence="5" key="2">
    <citation type="submission" date="2015-01" db="EMBL/GenBank/DDBJ databases">
        <title>Evolutionary Origins and Diversification of the Mycorrhizal Mutualists.</title>
        <authorList>
            <consortium name="DOE Joint Genome Institute"/>
            <consortium name="Mycorrhizal Genomics Consortium"/>
            <person name="Kohler A."/>
            <person name="Kuo A."/>
            <person name="Nagy L.G."/>
            <person name="Floudas D."/>
            <person name="Copeland A."/>
            <person name="Barry K.W."/>
            <person name="Cichocki N."/>
            <person name="Veneault-Fourrey C."/>
            <person name="LaButti K."/>
            <person name="Lindquist E.A."/>
            <person name="Lipzen A."/>
            <person name="Lundell T."/>
            <person name="Morin E."/>
            <person name="Murat C."/>
            <person name="Riley R."/>
            <person name="Ohm R."/>
            <person name="Sun H."/>
            <person name="Tunlid A."/>
            <person name="Henrissat B."/>
            <person name="Grigoriev I.V."/>
            <person name="Hibbett D.S."/>
            <person name="Martin F."/>
        </authorList>
    </citation>
    <scope>NUCLEOTIDE SEQUENCE [LARGE SCALE GENOMIC DNA]</scope>
    <source>
        <strain evidence="5">MAFF 305830</strain>
    </source>
</reference>
<evidence type="ECO:0000313" key="4">
    <source>
        <dbReference type="EMBL" id="KIM22807.1"/>
    </source>
</evidence>